<accession>A0A517SVJ6</accession>
<dbReference type="AlphaFoldDB" id="A0A517SVJ6"/>
<name>A0A517SVJ6_9BACT</name>
<sequence>MKKLAQQVVDKAERAVDQLRDRSNDTLDYSESSLAVVDEILVEASDFLDETPEAHVDALVRLLGSYVLEVGRRAFGGIYYWYEDRDQPVLVIGEPDYRVAILAFDKIRGRLSGNEAANIPLFYRGMAKLAGDAKPGTDVLYD</sequence>
<dbReference type="EMBL" id="CP036272">
    <property type="protein sequence ID" value="QDT60138.1"/>
    <property type="molecule type" value="Genomic_DNA"/>
</dbReference>
<dbReference type="RefSeq" id="WP_145272450.1">
    <property type="nucleotide sequence ID" value="NZ_CP036272.1"/>
</dbReference>
<dbReference type="Proteomes" id="UP000315003">
    <property type="component" value="Chromosome"/>
</dbReference>
<evidence type="ECO:0000313" key="1">
    <source>
        <dbReference type="EMBL" id="QDT60138.1"/>
    </source>
</evidence>
<keyword evidence="2" id="KW-1185">Reference proteome</keyword>
<proteinExistence type="predicted"/>
<evidence type="ECO:0000313" key="2">
    <source>
        <dbReference type="Proteomes" id="UP000315003"/>
    </source>
</evidence>
<protein>
    <submittedName>
        <fullName evidence="1">Uncharacterized protein</fullName>
    </submittedName>
</protein>
<dbReference type="OrthoDB" id="8850210at2"/>
<gene>
    <name evidence="1" type="ORF">SV7mr_26550</name>
</gene>
<reference evidence="1 2" key="1">
    <citation type="submission" date="2019-02" db="EMBL/GenBank/DDBJ databases">
        <title>Deep-cultivation of Planctomycetes and their phenomic and genomic characterization uncovers novel biology.</title>
        <authorList>
            <person name="Wiegand S."/>
            <person name="Jogler M."/>
            <person name="Boedeker C."/>
            <person name="Pinto D."/>
            <person name="Vollmers J."/>
            <person name="Rivas-Marin E."/>
            <person name="Kohn T."/>
            <person name="Peeters S.H."/>
            <person name="Heuer A."/>
            <person name="Rast P."/>
            <person name="Oberbeckmann S."/>
            <person name="Bunk B."/>
            <person name="Jeske O."/>
            <person name="Meyerdierks A."/>
            <person name="Storesund J.E."/>
            <person name="Kallscheuer N."/>
            <person name="Luecker S."/>
            <person name="Lage O.M."/>
            <person name="Pohl T."/>
            <person name="Merkel B.J."/>
            <person name="Hornburger P."/>
            <person name="Mueller R.-W."/>
            <person name="Bruemmer F."/>
            <person name="Labrenz M."/>
            <person name="Spormann A.M."/>
            <person name="Op den Camp H."/>
            <person name="Overmann J."/>
            <person name="Amann R."/>
            <person name="Jetten M.S.M."/>
            <person name="Mascher T."/>
            <person name="Medema M.H."/>
            <person name="Devos D.P."/>
            <person name="Kaster A.-K."/>
            <person name="Ovreas L."/>
            <person name="Rohde M."/>
            <person name="Galperin M.Y."/>
            <person name="Jogler C."/>
        </authorList>
    </citation>
    <scope>NUCLEOTIDE SEQUENCE [LARGE SCALE GENOMIC DNA]</scope>
    <source>
        <strain evidence="1 2">SV_7m_r</strain>
    </source>
</reference>
<organism evidence="1 2">
    <name type="scientific">Stieleria bergensis</name>
    <dbReference type="NCBI Taxonomy" id="2528025"/>
    <lineage>
        <taxon>Bacteria</taxon>
        <taxon>Pseudomonadati</taxon>
        <taxon>Planctomycetota</taxon>
        <taxon>Planctomycetia</taxon>
        <taxon>Pirellulales</taxon>
        <taxon>Pirellulaceae</taxon>
        <taxon>Stieleria</taxon>
    </lineage>
</organism>